<dbReference type="InterPro" id="IPR050640">
    <property type="entry name" value="Bact_2-comp_sensor_kinase"/>
</dbReference>
<reference evidence="4" key="1">
    <citation type="journal article" date="2019" name="Int. J. Syst. Evol. Microbiol.">
        <title>The Global Catalogue of Microorganisms (GCM) 10K type strain sequencing project: providing services to taxonomists for standard genome sequencing and annotation.</title>
        <authorList>
            <consortium name="The Broad Institute Genomics Platform"/>
            <consortium name="The Broad Institute Genome Sequencing Center for Infectious Disease"/>
            <person name="Wu L."/>
            <person name="Ma J."/>
        </authorList>
    </citation>
    <scope>NUCLEOTIDE SEQUENCE [LARGE SCALE GENOMIC DNA]</scope>
    <source>
        <strain evidence="4">CGMCC 1.14966</strain>
    </source>
</reference>
<feature type="transmembrane region" description="Helical" evidence="1">
    <location>
        <begin position="142"/>
        <end position="160"/>
    </location>
</feature>
<dbReference type="EMBL" id="BMGY01000032">
    <property type="protein sequence ID" value="GGH88509.1"/>
    <property type="molecule type" value="Genomic_DNA"/>
</dbReference>
<feature type="transmembrane region" description="Helical" evidence="1">
    <location>
        <begin position="21"/>
        <end position="40"/>
    </location>
</feature>
<evidence type="ECO:0000313" key="3">
    <source>
        <dbReference type="EMBL" id="GGH88509.1"/>
    </source>
</evidence>
<sequence>MLDKSKGISALLSGTNTDKRLTIVLHVLFWMVAYSWFVFQSRWLSGNQHPEVTTLMALSRNLVVIIAFYLVSYCISARRYTQLTWLLVLLLLLAAVVAYCLVAYYLYNYINVAYPDMPPFFKNLVASISKQGPWTFLFDSEVMYFHGIQLIIAFFIPFIVKTFRSIFQARVKSIALEKDNLKLELDFLRSQINPHFLFNTLNSVYSLIEDKDKTAASIVLSLSHMMRYALYDSATTEVEVDKELAFIQNYIEIQSIRHRRRLDVDLDISHQLGSQRIPPLLLINFIENAIKHGVDKLLRKAWIRIQAYRDDNGAFCFVVANSKPHQPEEGPIEGIGIKNTRRRLNILYPNAHSLQISHTETQYEILLRIWQ</sequence>
<dbReference type="Pfam" id="PF06580">
    <property type="entry name" value="His_kinase"/>
    <property type="match status" value="1"/>
</dbReference>
<dbReference type="RefSeq" id="WP_188562903.1">
    <property type="nucleotide sequence ID" value="NZ_BMGY01000032.1"/>
</dbReference>
<feature type="transmembrane region" description="Helical" evidence="1">
    <location>
        <begin position="83"/>
        <end position="107"/>
    </location>
</feature>
<evidence type="ECO:0000313" key="4">
    <source>
        <dbReference type="Proteomes" id="UP000637774"/>
    </source>
</evidence>
<name>A0ABQ2ABP6_9BACT</name>
<gene>
    <name evidence="3" type="ORF">GCM10011495_29940</name>
</gene>
<feature type="transmembrane region" description="Helical" evidence="1">
    <location>
        <begin position="52"/>
        <end position="71"/>
    </location>
</feature>
<dbReference type="Proteomes" id="UP000637774">
    <property type="component" value="Unassembled WGS sequence"/>
</dbReference>
<feature type="domain" description="Signal transduction histidine kinase internal region" evidence="2">
    <location>
        <begin position="184"/>
        <end position="262"/>
    </location>
</feature>
<dbReference type="SUPFAM" id="SSF55874">
    <property type="entry name" value="ATPase domain of HSP90 chaperone/DNA topoisomerase II/histidine kinase"/>
    <property type="match status" value="1"/>
</dbReference>
<comment type="caution">
    <text evidence="3">The sequence shown here is derived from an EMBL/GenBank/DDBJ whole genome shotgun (WGS) entry which is preliminary data.</text>
</comment>
<dbReference type="PANTHER" id="PTHR34220">
    <property type="entry name" value="SENSOR HISTIDINE KINASE YPDA"/>
    <property type="match status" value="1"/>
</dbReference>
<dbReference type="InterPro" id="IPR010559">
    <property type="entry name" value="Sig_transdc_His_kin_internal"/>
</dbReference>
<dbReference type="InterPro" id="IPR036890">
    <property type="entry name" value="HATPase_C_sf"/>
</dbReference>
<evidence type="ECO:0000256" key="1">
    <source>
        <dbReference type="SAM" id="Phobius"/>
    </source>
</evidence>
<organism evidence="3 4">
    <name type="scientific">Hymenobacter frigidus</name>
    <dbReference type="NCBI Taxonomy" id="1524095"/>
    <lineage>
        <taxon>Bacteria</taxon>
        <taxon>Pseudomonadati</taxon>
        <taxon>Bacteroidota</taxon>
        <taxon>Cytophagia</taxon>
        <taxon>Cytophagales</taxon>
        <taxon>Hymenobacteraceae</taxon>
        <taxon>Hymenobacter</taxon>
    </lineage>
</organism>
<keyword evidence="4" id="KW-1185">Reference proteome</keyword>
<keyword evidence="1" id="KW-1133">Transmembrane helix</keyword>
<evidence type="ECO:0000259" key="2">
    <source>
        <dbReference type="Pfam" id="PF06580"/>
    </source>
</evidence>
<protein>
    <recommendedName>
        <fullName evidence="2">Signal transduction histidine kinase internal region domain-containing protein</fullName>
    </recommendedName>
</protein>
<keyword evidence="1" id="KW-0812">Transmembrane</keyword>
<keyword evidence="1" id="KW-0472">Membrane</keyword>
<accession>A0ABQ2ABP6</accession>
<proteinExistence type="predicted"/>
<dbReference type="PANTHER" id="PTHR34220:SF7">
    <property type="entry name" value="SENSOR HISTIDINE KINASE YPDA"/>
    <property type="match status" value="1"/>
</dbReference>
<dbReference type="Gene3D" id="3.30.565.10">
    <property type="entry name" value="Histidine kinase-like ATPase, C-terminal domain"/>
    <property type="match status" value="1"/>
</dbReference>